<feature type="non-terminal residue" evidence="1">
    <location>
        <position position="197"/>
    </location>
</feature>
<evidence type="ECO:0000313" key="1">
    <source>
        <dbReference type="EMBL" id="GAF89818.1"/>
    </source>
</evidence>
<dbReference type="EMBL" id="BARS01012754">
    <property type="protein sequence ID" value="GAF89818.1"/>
    <property type="molecule type" value="Genomic_DNA"/>
</dbReference>
<name>X0T8I3_9ZZZZ</name>
<comment type="caution">
    <text evidence="1">The sequence shown here is derived from an EMBL/GenBank/DDBJ whole genome shotgun (WGS) entry which is preliminary data.</text>
</comment>
<dbReference type="AlphaFoldDB" id="X0T8I3"/>
<gene>
    <name evidence="1" type="ORF">S01H1_22552</name>
</gene>
<proteinExistence type="predicted"/>
<feature type="non-terminal residue" evidence="1">
    <location>
        <position position="1"/>
    </location>
</feature>
<organism evidence="1">
    <name type="scientific">marine sediment metagenome</name>
    <dbReference type="NCBI Taxonomy" id="412755"/>
    <lineage>
        <taxon>unclassified sequences</taxon>
        <taxon>metagenomes</taxon>
        <taxon>ecological metagenomes</taxon>
    </lineage>
</organism>
<reference evidence="1" key="1">
    <citation type="journal article" date="2014" name="Front. Microbiol.">
        <title>High frequency of phylogenetically diverse reductive dehalogenase-homologous genes in deep subseafloor sedimentary metagenomes.</title>
        <authorList>
            <person name="Kawai M."/>
            <person name="Futagami T."/>
            <person name="Toyoda A."/>
            <person name="Takaki Y."/>
            <person name="Nishi S."/>
            <person name="Hori S."/>
            <person name="Arai W."/>
            <person name="Tsubouchi T."/>
            <person name="Morono Y."/>
            <person name="Uchiyama I."/>
            <person name="Ito T."/>
            <person name="Fujiyama A."/>
            <person name="Inagaki F."/>
            <person name="Takami H."/>
        </authorList>
    </citation>
    <scope>NUCLEOTIDE SEQUENCE</scope>
    <source>
        <strain evidence="1">Expedition CK06-06</strain>
    </source>
</reference>
<sequence length="197" mass="21699">YHIPVDVRGTLTGLRLDPGSAPGSVEVDRIEVSRATLHPLEIERVETGDREVAVHIRNHGEKPLNCMVGREAVTMEGARARRIVLDADGEAPFEAFHIVVKAEGLPDIRRTVFLHRPHATTDWIVRRSKGLTLRLARDGSGARLERKGEVAAIIAPLVHVEGDVPRLRLVEERNTLRFRGEGVTVSVALRGNEVAVS</sequence>
<accession>X0T8I3</accession>
<protein>
    <submittedName>
        <fullName evidence="1">Uncharacterized protein</fullName>
    </submittedName>
</protein>